<evidence type="ECO:0000313" key="1">
    <source>
        <dbReference type="EMBL" id="KRX15950.1"/>
    </source>
</evidence>
<sequence>MSFGWFQQDQSANRSAQDTCRGLDLCRPCQPITASEQLHDYPFAREQSWEFRFLFQLSCAKTSIDSHDPELI</sequence>
<accession>A0A0V0RNA9</accession>
<dbReference type="EMBL" id="JYDL01000119">
    <property type="protein sequence ID" value="KRX15950.1"/>
    <property type="molecule type" value="Genomic_DNA"/>
</dbReference>
<protein>
    <submittedName>
        <fullName evidence="1">Uncharacterized protein</fullName>
    </submittedName>
</protein>
<dbReference type="OrthoDB" id="5924172at2759"/>
<comment type="caution">
    <text evidence="1">The sequence shown here is derived from an EMBL/GenBank/DDBJ whole genome shotgun (WGS) entry which is preliminary data.</text>
</comment>
<reference evidence="1 2" key="1">
    <citation type="submission" date="2015-01" db="EMBL/GenBank/DDBJ databases">
        <title>Evolution of Trichinella species and genotypes.</title>
        <authorList>
            <person name="Korhonen P.K."/>
            <person name="Edoardo P."/>
            <person name="Giuseppe L.R."/>
            <person name="Gasser R.B."/>
        </authorList>
    </citation>
    <scope>NUCLEOTIDE SEQUENCE [LARGE SCALE GENOMIC DNA]</scope>
    <source>
        <strain evidence="1">ISS37</strain>
    </source>
</reference>
<evidence type="ECO:0000313" key="2">
    <source>
        <dbReference type="Proteomes" id="UP000054630"/>
    </source>
</evidence>
<gene>
    <name evidence="1" type="ORF">T07_5213</name>
</gene>
<name>A0A0V0RNA9_9BILA</name>
<dbReference type="AlphaFoldDB" id="A0A0V0RNA9"/>
<dbReference type="Proteomes" id="UP000054630">
    <property type="component" value="Unassembled WGS sequence"/>
</dbReference>
<proteinExistence type="predicted"/>
<organism evidence="1 2">
    <name type="scientific">Trichinella nelsoni</name>
    <dbReference type="NCBI Taxonomy" id="6336"/>
    <lineage>
        <taxon>Eukaryota</taxon>
        <taxon>Metazoa</taxon>
        <taxon>Ecdysozoa</taxon>
        <taxon>Nematoda</taxon>
        <taxon>Enoplea</taxon>
        <taxon>Dorylaimia</taxon>
        <taxon>Trichinellida</taxon>
        <taxon>Trichinellidae</taxon>
        <taxon>Trichinella</taxon>
    </lineage>
</organism>
<keyword evidence="2" id="KW-1185">Reference proteome</keyword>